<keyword evidence="2 5" id="KW-0812">Transmembrane</keyword>
<evidence type="ECO:0000256" key="2">
    <source>
        <dbReference type="ARBA" id="ARBA00022692"/>
    </source>
</evidence>
<protein>
    <submittedName>
        <fullName evidence="7">HemY-like</fullName>
    </submittedName>
</protein>
<organism evidence="7 8">
    <name type="scientific">Rhodospirillum rubrum (strain ATCC 11170 / ATH 1.1.1 / DSM 467 / LMG 4362 / NCIMB 8255 / S1)</name>
    <dbReference type="NCBI Taxonomy" id="269796"/>
    <lineage>
        <taxon>Bacteria</taxon>
        <taxon>Pseudomonadati</taxon>
        <taxon>Pseudomonadota</taxon>
        <taxon>Alphaproteobacteria</taxon>
        <taxon>Rhodospirillales</taxon>
        <taxon>Rhodospirillaceae</taxon>
        <taxon>Rhodospirillum</taxon>
    </lineage>
</organism>
<dbReference type="GO" id="GO:0016020">
    <property type="term" value="C:membrane"/>
    <property type="evidence" value="ECO:0007669"/>
    <property type="project" value="UniProtKB-SubCell"/>
</dbReference>
<dbReference type="KEGG" id="rru:Rru_A3566"/>
<evidence type="ECO:0000256" key="5">
    <source>
        <dbReference type="SAM" id="Phobius"/>
    </source>
</evidence>
<comment type="subcellular location">
    <subcellularLocation>
        <location evidence="1">Membrane</location>
    </subcellularLocation>
</comment>
<evidence type="ECO:0000256" key="3">
    <source>
        <dbReference type="ARBA" id="ARBA00022989"/>
    </source>
</evidence>
<dbReference type="InterPro" id="IPR010817">
    <property type="entry name" value="HemY_N"/>
</dbReference>
<dbReference type="SUPFAM" id="SSF48452">
    <property type="entry name" value="TPR-like"/>
    <property type="match status" value="2"/>
</dbReference>
<dbReference type="Pfam" id="PF07219">
    <property type="entry name" value="HemY_N"/>
    <property type="match status" value="1"/>
</dbReference>
<dbReference type="EMBL" id="CP000230">
    <property type="protein sequence ID" value="ABC24360.1"/>
    <property type="molecule type" value="Genomic_DNA"/>
</dbReference>
<name>Q2RND5_RHORT</name>
<dbReference type="PhylomeDB" id="Q2RND5"/>
<keyword evidence="8" id="KW-1185">Reference proteome</keyword>
<dbReference type="HOGENOM" id="CLU_028454_0_0_5"/>
<feature type="transmembrane region" description="Helical" evidence="5">
    <location>
        <begin position="45"/>
        <end position="72"/>
    </location>
</feature>
<dbReference type="Proteomes" id="UP000001929">
    <property type="component" value="Chromosome"/>
</dbReference>
<evidence type="ECO:0000313" key="7">
    <source>
        <dbReference type="EMBL" id="ABC24360.1"/>
    </source>
</evidence>
<dbReference type="eggNOG" id="COG3898">
    <property type="taxonomic scope" value="Bacteria"/>
</dbReference>
<feature type="domain" description="HemY N-terminal" evidence="6">
    <location>
        <begin position="26"/>
        <end position="131"/>
    </location>
</feature>
<evidence type="ECO:0000313" key="8">
    <source>
        <dbReference type="Proteomes" id="UP000001929"/>
    </source>
</evidence>
<keyword evidence="3 5" id="KW-1133">Transmembrane helix</keyword>
<evidence type="ECO:0000259" key="6">
    <source>
        <dbReference type="Pfam" id="PF07219"/>
    </source>
</evidence>
<evidence type="ECO:0000256" key="1">
    <source>
        <dbReference type="ARBA" id="ARBA00004370"/>
    </source>
</evidence>
<gene>
    <name evidence="7" type="ordered locus">Rru_A3566</name>
</gene>
<dbReference type="AlphaFoldDB" id="Q2RND5"/>
<dbReference type="PATRIC" id="fig|269796.9.peg.3687"/>
<dbReference type="STRING" id="269796.Rru_A3566"/>
<proteinExistence type="predicted"/>
<dbReference type="RefSeq" id="WP_011391313.1">
    <property type="nucleotide sequence ID" value="NC_007643.1"/>
</dbReference>
<accession>Q2RND5</accession>
<dbReference type="Gene3D" id="1.25.40.10">
    <property type="entry name" value="Tetratricopeptide repeat domain"/>
    <property type="match status" value="2"/>
</dbReference>
<sequence>MLRILLFVLLAGLLVIGAVWIAEHPGIVALNWLGWHIETSIMVLLITLVVLIGLLLFFSRFFGGILGIPQWWRRRRNEKKLRRGSLAVGEGIAAARGGDVHLARKLLKDAERLLPGAAGTQQLTADTAAAAGETDVAEKAYGLMLENPRTQASGRRGLLDLALTRGDLDKAYAIVREAVATGVDAPWATATLFRLQLLRRQWADAESTLAKAGNGVLKPGDDAKVVKAALLTVQARDAELPGRGGDALRLSQQAVELDPTSREATLIAARQLAATGRQRKAAQLLIALWAKHPHPSLAQAYLALWTGEDSLKIVRHAQELTGANPEHPMSRRVFAEAALDAQLWGEARQSLEPLLRDVPSATICRLMARLEEGEKGDVTAANQWLRRALEAGPEVEEDGVTALAVLESACSPFGTIAAAERKASGGRDLALAS</sequence>
<reference evidence="7 8" key="1">
    <citation type="journal article" date="2011" name="Stand. Genomic Sci.">
        <title>Complete genome sequence of Rhodospirillum rubrum type strain (S1).</title>
        <authorList>
            <person name="Munk A.C."/>
            <person name="Copeland A."/>
            <person name="Lucas S."/>
            <person name="Lapidus A."/>
            <person name="Del Rio T.G."/>
            <person name="Barry K."/>
            <person name="Detter J.C."/>
            <person name="Hammon N."/>
            <person name="Israni S."/>
            <person name="Pitluck S."/>
            <person name="Brettin T."/>
            <person name="Bruce D."/>
            <person name="Han C."/>
            <person name="Tapia R."/>
            <person name="Gilna P."/>
            <person name="Schmutz J."/>
            <person name="Larimer F."/>
            <person name="Land M."/>
            <person name="Kyrpides N.C."/>
            <person name="Mavromatis K."/>
            <person name="Richardson P."/>
            <person name="Rohde M."/>
            <person name="Goker M."/>
            <person name="Klenk H.P."/>
            <person name="Zhang Y."/>
            <person name="Roberts G.P."/>
            <person name="Reslewic S."/>
            <person name="Schwartz D.C."/>
        </authorList>
    </citation>
    <scope>NUCLEOTIDE SEQUENCE [LARGE SCALE GENOMIC DNA]</scope>
    <source>
        <strain evidence="8">ATCC 11170 / ATH 1.1.1 / DSM 467 / LMG 4362 / NCIMB 8255 / S1</strain>
    </source>
</reference>
<evidence type="ECO:0000256" key="4">
    <source>
        <dbReference type="ARBA" id="ARBA00023136"/>
    </source>
</evidence>
<keyword evidence="4 5" id="KW-0472">Membrane</keyword>
<dbReference type="EnsemblBacteria" id="ABC24360">
    <property type="protein sequence ID" value="ABC24360"/>
    <property type="gene ID" value="Rru_A3566"/>
</dbReference>
<dbReference type="InterPro" id="IPR011990">
    <property type="entry name" value="TPR-like_helical_dom_sf"/>
</dbReference>